<keyword evidence="1" id="KW-1133">Transmembrane helix</keyword>
<keyword evidence="1" id="KW-0472">Membrane</keyword>
<keyword evidence="1" id="KW-0812">Transmembrane</keyword>
<gene>
    <name evidence="2" type="ORF">CLUMA_CG019425</name>
</gene>
<name>A0A1J1J7G6_9DIPT</name>
<dbReference type="AlphaFoldDB" id="A0A1J1J7G6"/>
<feature type="transmembrane region" description="Helical" evidence="1">
    <location>
        <begin position="22"/>
        <end position="45"/>
    </location>
</feature>
<feature type="transmembrane region" description="Helical" evidence="1">
    <location>
        <begin position="129"/>
        <end position="150"/>
    </location>
</feature>
<dbReference type="OrthoDB" id="7372973at2759"/>
<evidence type="ECO:0000313" key="3">
    <source>
        <dbReference type="Proteomes" id="UP000183832"/>
    </source>
</evidence>
<evidence type="ECO:0000256" key="1">
    <source>
        <dbReference type="SAM" id="Phobius"/>
    </source>
</evidence>
<accession>A0A1J1J7G6</accession>
<dbReference type="EMBL" id="CVRI01000067">
    <property type="protein sequence ID" value="CRL06841.1"/>
    <property type="molecule type" value="Genomic_DNA"/>
</dbReference>
<evidence type="ECO:0000313" key="2">
    <source>
        <dbReference type="EMBL" id="CRL06841.1"/>
    </source>
</evidence>
<proteinExistence type="predicted"/>
<reference evidence="2 3" key="1">
    <citation type="submission" date="2015-04" db="EMBL/GenBank/DDBJ databases">
        <authorList>
            <person name="Syromyatnikov M.Y."/>
            <person name="Popov V.N."/>
        </authorList>
    </citation>
    <scope>NUCLEOTIDE SEQUENCE [LARGE SCALE GENOMIC DNA]</scope>
</reference>
<feature type="transmembrane region" description="Helical" evidence="1">
    <location>
        <begin position="65"/>
        <end position="92"/>
    </location>
</feature>
<keyword evidence="3" id="KW-1185">Reference proteome</keyword>
<protein>
    <submittedName>
        <fullName evidence="2">CLUMA_CG019425, isoform A</fullName>
    </submittedName>
</protein>
<sequence length="173" mass="19547">MLTVNNFLCCCRLETGGLFIGWFYLTCNIVSFTLSVVAFVRIFLIDCNELQIETHSGTLTRSQCITYKLVLLGLASIITILCILFVYISYLCIKGIKARNHNHVKPLMILMAVGSFVSFVGVLSFEIVVITSSLVSGSFYLYLFIVLYSLQDVFRIEKERGFSTEYQAPHPNI</sequence>
<organism evidence="2 3">
    <name type="scientific">Clunio marinus</name>
    <dbReference type="NCBI Taxonomy" id="568069"/>
    <lineage>
        <taxon>Eukaryota</taxon>
        <taxon>Metazoa</taxon>
        <taxon>Ecdysozoa</taxon>
        <taxon>Arthropoda</taxon>
        <taxon>Hexapoda</taxon>
        <taxon>Insecta</taxon>
        <taxon>Pterygota</taxon>
        <taxon>Neoptera</taxon>
        <taxon>Endopterygota</taxon>
        <taxon>Diptera</taxon>
        <taxon>Nematocera</taxon>
        <taxon>Chironomoidea</taxon>
        <taxon>Chironomidae</taxon>
        <taxon>Clunio</taxon>
    </lineage>
</organism>
<feature type="transmembrane region" description="Helical" evidence="1">
    <location>
        <begin position="104"/>
        <end position="123"/>
    </location>
</feature>
<dbReference type="Proteomes" id="UP000183832">
    <property type="component" value="Unassembled WGS sequence"/>
</dbReference>